<dbReference type="PANTHER" id="PTHR34473">
    <property type="entry name" value="UPF0699 TRANSMEMBRANE PROTEIN YDBS"/>
    <property type="match status" value="1"/>
</dbReference>
<dbReference type="EMBL" id="FXBJ01000002">
    <property type="protein sequence ID" value="SMH29251.1"/>
    <property type="molecule type" value="Genomic_DNA"/>
</dbReference>
<protein>
    <submittedName>
        <fullName evidence="3">Uncharacterized membrane protein YdbT, contains bPH2 (Pleckstrin homology) domain</fullName>
    </submittedName>
</protein>
<gene>
    <name evidence="3" type="ORF">SAMN04488700_1043</name>
</gene>
<keyword evidence="1" id="KW-0472">Membrane</keyword>
<keyword evidence="4" id="KW-1185">Reference proteome</keyword>
<reference evidence="3 4" key="1">
    <citation type="submission" date="2017-04" db="EMBL/GenBank/DDBJ databases">
        <authorList>
            <person name="Afonso C.L."/>
            <person name="Miller P.J."/>
            <person name="Scott M.A."/>
            <person name="Spackman E."/>
            <person name="Goraichik I."/>
            <person name="Dimitrov K.M."/>
            <person name="Suarez D.L."/>
            <person name="Swayne D.E."/>
        </authorList>
    </citation>
    <scope>NUCLEOTIDE SEQUENCE [LARGE SCALE GENOMIC DNA]</scope>
    <source>
        <strain evidence="3 4">LMG26642</strain>
    </source>
</reference>
<evidence type="ECO:0000313" key="3">
    <source>
        <dbReference type="EMBL" id="SMH29251.1"/>
    </source>
</evidence>
<name>A0A1X7MYZ1_9LACT</name>
<dbReference type="PANTHER" id="PTHR34473:SF2">
    <property type="entry name" value="UPF0699 TRANSMEMBRANE PROTEIN YDBT"/>
    <property type="match status" value="1"/>
</dbReference>
<feature type="transmembrane region" description="Helical" evidence="1">
    <location>
        <begin position="369"/>
        <end position="387"/>
    </location>
</feature>
<dbReference type="InterPro" id="IPR014529">
    <property type="entry name" value="UCP026631"/>
</dbReference>
<feature type="domain" description="YdbS-like PH" evidence="2">
    <location>
        <begin position="239"/>
        <end position="297"/>
    </location>
</feature>
<dbReference type="Proteomes" id="UP000193435">
    <property type="component" value="Unassembled WGS sequence"/>
</dbReference>
<dbReference type="Pfam" id="PF03703">
    <property type="entry name" value="bPH_2"/>
    <property type="match status" value="2"/>
</dbReference>
<keyword evidence="1" id="KW-0812">Transmembrane</keyword>
<feature type="transmembrane region" description="Helical" evidence="1">
    <location>
        <begin position="12"/>
        <end position="33"/>
    </location>
</feature>
<feature type="transmembrane region" description="Helical" evidence="1">
    <location>
        <begin position="212"/>
        <end position="232"/>
    </location>
</feature>
<evidence type="ECO:0000259" key="2">
    <source>
        <dbReference type="Pfam" id="PF03703"/>
    </source>
</evidence>
<dbReference type="AlphaFoldDB" id="A0A1X7MYZ1"/>
<feature type="transmembrane region" description="Helical" evidence="1">
    <location>
        <begin position="39"/>
        <end position="62"/>
    </location>
</feature>
<proteinExistence type="predicted"/>
<dbReference type="InterPro" id="IPR005182">
    <property type="entry name" value="YdbS-like_PH"/>
</dbReference>
<dbReference type="RefSeq" id="WP_085559239.1">
    <property type="nucleotide sequence ID" value="NZ_FOAH01000001.1"/>
</dbReference>
<sequence>MTSERKKFHPSVMLVHFIKGIRSWLFFIFIIVINTDEISIYPIAAMSTILIVVVLTSIFKYFTQTYQVTPQKIIIHKGLIKKRETDIYYDRIQTIKQRQWFFFKPFKVVELLIETASSTPGEAEASLTAVDSSLIQTIEGLQHNLRSDSKQDKKTASSHKASFVLSNNQIALYALTDMTVFLIFGTAFSFFGDWIPDSFFTKIELWINDLQWIVSAVAFVIGVIGIVFLSLLKNFILFYQFKATLEENTLSVEYGLFERKIQKIPLKKIQAIKVHKQVLRNLFGMSSVELVLMGGQEKEGEGLASKKVLLFPLIQTKIMYEMLAEFLPDRPVTEPNIHFVTKGELWYFWRWILLMGLPFVLGGWFIRRWVSLIVLIILIFLLILQWIKSQKQGYAIQGNQTIWLQQVQGLSTVQLFIARPTIQSFTRSSTKWLMKKNHGHIQVCFKAGDSPAYFDLRFIQKEDEELIYEKFWKQVVPTE</sequence>
<evidence type="ECO:0000256" key="1">
    <source>
        <dbReference type="SAM" id="Phobius"/>
    </source>
</evidence>
<feature type="transmembrane region" description="Helical" evidence="1">
    <location>
        <begin position="345"/>
        <end position="363"/>
    </location>
</feature>
<dbReference type="STRING" id="1073423.SAMN04488700_1043"/>
<dbReference type="PIRSF" id="PIRSF026631">
    <property type="entry name" value="UCP026631"/>
    <property type="match status" value="1"/>
</dbReference>
<accession>A0A1X7MYZ1</accession>
<feature type="domain" description="YdbS-like PH" evidence="2">
    <location>
        <begin position="61"/>
        <end position="125"/>
    </location>
</feature>
<dbReference type="OrthoDB" id="2195155at2"/>
<feature type="transmembrane region" description="Helical" evidence="1">
    <location>
        <begin position="170"/>
        <end position="192"/>
    </location>
</feature>
<evidence type="ECO:0000313" key="4">
    <source>
        <dbReference type="Proteomes" id="UP000193435"/>
    </source>
</evidence>
<keyword evidence="1" id="KW-1133">Transmembrane helix</keyword>
<organism evidence="3 4">
    <name type="scientific">Carnobacterium iners</name>
    <dbReference type="NCBI Taxonomy" id="1073423"/>
    <lineage>
        <taxon>Bacteria</taxon>
        <taxon>Bacillati</taxon>
        <taxon>Bacillota</taxon>
        <taxon>Bacilli</taxon>
        <taxon>Lactobacillales</taxon>
        <taxon>Carnobacteriaceae</taxon>
        <taxon>Carnobacterium</taxon>
    </lineage>
</organism>